<feature type="region of interest" description="Disordered" evidence="1">
    <location>
        <begin position="55"/>
        <end position="74"/>
    </location>
</feature>
<proteinExistence type="predicted"/>
<evidence type="ECO:0008006" key="4">
    <source>
        <dbReference type="Google" id="ProtNLM"/>
    </source>
</evidence>
<sequence length="296" mass="33238">MSNRISGATSRVTEGLVGNLTEWSDHLANRLYRDTFSRGITRGADLETEADIYSSHPFGNRGSDDASGAGPDVTETSVDEYLRGIYGDRYHMDGSPRAHEYARSLASFPERYHRVVAKHMKEFPEGGIWLGAGRLHDLGHPAWPATRPRDQRPHGWPDGSTWDDVGGMYSDRFRAMLVGDARHSRRDTPPHEFGHALDDALGRVSEQLVFSQFHPKVLRHIEQTSPNIAEYFARPGEAGKRELFAEGIAWRNKTMQDLPAGVDSAAPPEFYGSVDAGRHLTSFYKALEREVELRYE</sequence>
<evidence type="ECO:0000313" key="3">
    <source>
        <dbReference type="Proteomes" id="UP001611494"/>
    </source>
</evidence>
<evidence type="ECO:0000313" key="2">
    <source>
        <dbReference type="EMBL" id="MFI2233255.1"/>
    </source>
</evidence>
<comment type="caution">
    <text evidence="2">The sequence shown here is derived from an EMBL/GenBank/DDBJ whole genome shotgun (WGS) entry which is preliminary data.</text>
</comment>
<protein>
    <recommendedName>
        <fullName evidence="4">HD domain-containing protein</fullName>
    </recommendedName>
</protein>
<gene>
    <name evidence="2" type="ORF">ACH49Z_25740</name>
</gene>
<organism evidence="2 3">
    <name type="scientific">Nocardia testacea</name>
    <dbReference type="NCBI Taxonomy" id="248551"/>
    <lineage>
        <taxon>Bacteria</taxon>
        <taxon>Bacillati</taxon>
        <taxon>Actinomycetota</taxon>
        <taxon>Actinomycetes</taxon>
        <taxon>Mycobacteriales</taxon>
        <taxon>Nocardiaceae</taxon>
        <taxon>Nocardia</taxon>
    </lineage>
</organism>
<evidence type="ECO:0000256" key="1">
    <source>
        <dbReference type="SAM" id="MobiDB-lite"/>
    </source>
</evidence>
<dbReference type="RefSeq" id="WP_397065346.1">
    <property type="nucleotide sequence ID" value="NZ_JBIRYL010000012.1"/>
</dbReference>
<name>A0ABW7W4X6_9NOCA</name>
<keyword evidence="3" id="KW-1185">Reference proteome</keyword>
<dbReference type="EMBL" id="JBIRYL010000012">
    <property type="protein sequence ID" value="MFI2233255.1"/>
    <property type="molecule type" value="Genomic_DNA"/>
</dbReference>
<dbReference type="Proteomes" id="UP001611494">
    <property type="component" value="Unassembled WGS sequence"/>
</dbReference>
<reference evidence="2 3" key="1">
    <citation type="submission" date="2024-10" db="EMBL/GenBank/DDBJ databases">
        <title>The Natural Products Discovery Center: Release of the First 8490 Sequenced Strains for Exploring Actinobacteria Biosynthetic Diversity.</title>
        <authorList>
            <person name="Kalkreuter E."/>
            <person name="Kautsar S.A."/>
            <person name="Yang D."/>
            <person name="Bader C.D."/>
            <person name="Teijaro C.N."/>
            <person name="Fluegel L."/>
            <person name="Davis C.M."/>
            <person name="Simpson J.R."/>
            <person name="Lauterbach L."/>
            <person name="Steele A.D."/>
            <person name="Gui C."/>
            <person name="Meng S."/>
            <person name="Li G."/>
            <person name="Viehrig K."/>
            <person name="Ye F."/>
            <person name="Su P."/>
            <person name="Kiefer A.F."/>
            <person name="Nichols A."/>
            <person name="Cepeda A.J."/>
            <person name="Yan W."/>
            <person name="Fan B."/>
            <person name="Jiang Y."/>
            <person name="Adhikari A."/>
            <person name="Zheng C.-J."/>
            <person name="Schuster L."/>
            <person name="Cowan T.M."/>
            <person name="Smanski M.J."/>
            <person name="Chevrette M.G."/>
            <person name="De Carvalho L.P.S."/>
            <person name="Shen B."/>
        </authorList>
    </citation>
    <scope>NUCLEOTIDE SEQUENCE [LARGE SCALE GENOMIC DNA]</scope>
    <source>
        <strain evidence="2 3">NPDC019377</strain>
    </source>
</reference>
<accession>A0ABW7W4X6</accession>